<keyword evidence="4 7" id="KW-0560">Oxidoreductase</keyword>
<feature type="binding site" evidence="7">
    <location>
        <position position="234"/>
    </location>
    <ligand>
        <name>substrate</name>
    </ligand>
</feature>
<dbReference type="PANTHER" id="PTHR43128:SF16">
    <property type="entry name" value="L-LACTATE DEHYDROGENASE"/>
    <property type="match status" value="1"/>
</dbReference>
<comment type="similarity">
    <text evidence="2 7">Belongs to the LDH/MDH superfamily. LDH family.</text>
</comment>
<evidence type="ECO:0000259" key="10">
    <source>
        <dbReference type="Pfam" id="PF00056"/>
    </source>
</evidence>
<dbReference type="PANTHER" id="PTHR43128">
    <property type="entry name" value="L-2-HYDROXYCARBOXYLATE DEHYDROGENASE (NAD(P)(+))"/>
    <property type="match status" value="1"/>
</dbReference>
<name>H5UNR6_9MICO</name>
<feature type="binding site" evidence="7">
    <location>
        <position position="18"/>
    </location>
    <ligand>
        <name>NAD(+)</name>
        <dbReference type="ChEBI" id="CHEBI:57540"/>
    </ligand>
</feature>
<dbReference type="InterPro" id="IPR001557">
    <property type="entry name" value="L-lactate/malate_DH"/>
</dbReference>
<feature type="domain" description="Lactate/malate dehydrogenase C-terminal" evidence="11">
    <location>
        <begin position="151"/>
        <end position="321"/>
    </location>
</feature>
<dbReference type="RefSeq" id="WP_009481272.1">
    <property type="nucleotide sequence ID" value="NZ_BAFE01000009.1"/>
</dbReference>
<feature type="binding site" evidence="7 9">
    <location>
        <position position="39"/>
    </location>
    <ligand>
        <name>NAD(+)</name>
        <dbReference type="ChEBI" id="CHEBI:57540"/>
    </ligand>
</feature>
<dbReference type="eggNOG" id="COG0039">
    <property type="taxonomic scope" value="Bacteria"/>
</dbReference>
<comment type="caution">
    <text evidence="12">The sequence shown here is derived from an EMBL/GenBank/DDBJ whole genome shotgun (WGS) entry which is preliminary data.</text>
</comment>
<dbReference type="NCBIfam" id="TIGR01771">
    <property type="entry name" value="L-LDH-NAD"/>
    <property type="match status" value="1"/>
</dbReference>
<gene>
    <name evidence="7 12" type="primary">ldh</name>
    <name evidence="12" type="ORF">MOPEL_009_00640</name>
</gene>
<feature type="binding site" evidence="9">
    <location>
        <position position="99"/>
    </location>
    <ligand>
        <name>NAD(+)</name>
        <dbReference type="ChEBI" id="CHEBI:57540"/>
    </ligand>
</feature>
<feature type="binding site" evidence="7">
    <location>
        <position position="147"/>
    </location>
    <ligand>
        <name>NAD(+)</name>
        <dbReference type="ChEBI" id="CHEBI:57540"/>
    </ligand>
</feature>
<dbReference type="Gene3D" id="3.90.110.10">
    <property type="entry name" value="Lactate dehydrogenase/glycoside hydrolase, family 4, C-terminal"/>
    <property type="match status" value="1"/>
</dbReference>
<reference evidence="12 13" key="1">
    <citation type="submission" date="2012-02" db="EMBL/GenBank/DDBJ databases">
        <title>Whole genome shotgun sequence of Mobilicoccus pelagius NBRC 104925.</title>
        <authorList>
            <person name="Yoshida Y."/>
            <person name="Hosoyama A."/>
            <person name="Tsuchikane K."/>
            <person name="Katsumata H."/>
            <person name="Yamazaki S."/>
            <person name="Fujita N."/>
        </authorList>
    </citation>
    <scope>NUCLEOTIDE SEQUENCE [LARGE SCALE GENOMIC DNA]</scope>
    <source>
        <strain evidence="12 13">NBRC 104925</strain>
    </source>
</reference>
<feature type="binding site" evidence="7">
    <location>
        <position position="105"/>
    </location>
    <ligand>
        <name>NAD(+)</name>
        <dbReference type="ChEBI" id="CHEBI:57540"/>
    </ligand>
</feature>
<dbReference type="UniPathway" id="UPA00554">
    <property type="reaction ID" value="UER00611"/>
</dbReference>
<feature type="active site" description="Proton acceptor" evidence="7 8">
    <location>
        <position position="179"/>
    </location>
</feature>
<dbReference type="PRINTS" id="PR00086">
    <property type="entry name" value="LLDHDRGNASE"/>
</dbReference>
<feature type="binding site" evidence="7">
    <location>
        <position position="86"/>
    </location>
    <ligand>
        <name>substrate</name>
    </ligand>
</feature>
<feature type="binding site" evidence="9">
    <location>
        <begin position="14"/>
        <end position="19"/>
    </location>
    <ligand>
        <name>NAD(+)</name>
        <dbReference type="ChEBI" id="CHEBI:57540"/>
    </ligand>
</feature>
<dbReference type="GO" id="GO:0006096">
    <property type="term" value="P:glycolytic process"/>
    <property type="evidence" value="ECO:0007669"/>
    <property type="project" value="UniProtKB-UniRule"/>
</dbReference>
<evidence type="ECO:0000256" key="6">
    <source>
        <dbReference type="ARBA" id="ARBA00049258"/>
    </source>
</evidence>
<feature type="binding site" evidence="7">
    <location>
        <position position="44"/>
    </location>
    <ligand>
        <name>NAD(+)</name>
        <dbReference type="ChEBI" id="CHEBI:57540"/>
    </ligand>
</feature>
<dbReference type="STRING" id="1089455.MOPEL_009_00640"/>
<dbReference type="EMBL" id="BAFE01000009">
    <property type="protein sequence ID" value="GAB47374.1"/>
    <property type="molecule type" value="Genomic_DNA"/>
</dbReference>
<dbReference type="GO" id="GO:0004459">
    <property type="term" value="F:L-lactate dehydrogenase (NAD+) activity"/>
    <property type="evidence" value="ECO:0007669"/>
    <property type="project" value="UniProtKB-UniRule"/>
</dbReference>
<keyword evidence="13" id="KW-1185">Reference proteome</keyword>
<keyword evidence="5 7" id="KW-0520">NAD</keyword>
<evidence type="ECO:0000256" key="1">
    <source>
        <dbReference type="ARBA" id="ARBA00004843"/>
    </source>
</evidence>
<feature type="binding site" evidence="7">
    <location>
        <begin position="152"/>
        <end position="155"/>
    </location>
    <ligand>
        <name>substrate</name>
    </ligand>
</feature>
<sequence length="323" mass="34280">MLSMGRGPKLGVVGAGAVGTAVAYNAQIRGLAREIALFDINRSKVRAEVLDMAHGSQFTASRVIGGDDVEVLAGCDVVVVTAGAAQKPGETRLDLVNKNVAIMRSVLPQVIEQAPDAVIVLVTNPCDVLTAVAVEEFGVPSARLFSSGCVLDSSRLRWLVAEIARVSPTSVHAMVVGEHGDSEFPLWSSSRVGHTPLTEWTERGTRLFTPEILADMTQGVVRAAYTVIEGKGATNYAVGLAAGRIVQAVLRDEQTVLPVSRVLRAQELDPSLESLDGIALSLPTIVGAGGAERVVSPPMVEDERARLLRSGEALREVFETVRR</sequence>
<organism evidence="12 13">
    <name type="scientific">Mobilicoccus pelagius NBRC 104925</name>
    <dbReference type="NCBI Taxonomy" id="1089455"/>
    <lineage>
        <taxon>Bacteria</taxon>
        <taxon>Bacillati</taxon>
        <taxon>Actinomycetota</taxon>
        <taxon>Actinomycetes</taxon>
        <taxon>Micrococcales</taxon>
        <taxon>Dermatophilaceae</taxon>
        <taxon>Mobilicoccus</taxon>
    </lineage>
</organism>
<dbReference type="Pfam" id="PF00056">
    <property type="entry name" value="Ldh_1_N"/>
    <property type="match status" value="1"/>
</dbReference>
<dbReference type="PIRSF" id="PIRSF000102">
    <property type="entry name" value="Lac_mal_DH"/>
    <property type="match status" value="1"/>
</dbReference>
<evidence type="ECO:0000256" key="3">
    <source>
        <dbReference type="ARBA" id="ARBA00012967"/>
    </source>
</evidence>
<comment type="function">
    <text evidence="7">Catalyzes the conversion of lactate to pyruvate.</text>
</comment>
<dbReference type="InterPro" id="IPR036291">
    <property type="entry name" value="NAD(P)-bd_dom_sf"/>
</dbReference>
<comment type="subunit">
    <text evidence="7">Homotetramer.</text>
</comment>
<keyword evidence="7" id="KW-0963">Cytoplasm</keyword>
<evidence type="ECO:0000256" key="2">
    <source>
        <dbReference type="ARBA" id="ARBA00006054"/>
    </source>
</evidence>
<feature type="binding site" evidence="7 9">
    <location>
        <begin position="122"/>
        <end position="124"/>
    </location>
    <ligand>
        <name>NAD(+)</name>
        <dbReference type="ChEBI" id="CHEBI:57540"/>
    </ligand>
</feature>
<dbReference type="GO" id="GO:0005737">
    <property type="term" value="C:cytoplasm"/>
    <property type="evidence" value="ECO:0007669"/>
    <property type="project" value="UniProtKB-SubCell"/>
</dbReference>
<comment type="activity regulation">
    <text evidence="7">Allosterically activated by fructose 1,6-bisphosphate (FBP).</text>
</comment>
<dbReference type="PROSITE" id="PS00064">
    <property type="entry name" value="L_LDH"/>
    <property type="match status" value="1"/>
</dbReference>
<evidence type="ECO:0000256" key="5">
    <source>
        <dbReference type="ARBA" id="ARBA00023027"/>
    </source>
</evidence>
<feature type="binding site" evidence="7">
    <location>
        <begin position="124"/>
        <end position="127"/>
    </location>
    <ligand>
        <name>substrate</name>
    </ligand>
</feature>
<feature type="modified residue" description="Phosphotyrosine" evidence="7">
    <location>
        <position position="225"/>
    </location>
</feature>
<accession>H5UNR6</accession>
<feature type="binding site" evidence="7">
    <location>
        <position position="172"/>
    </location>
    <ligand>
        <name>beta-D-fructose 1,6-bisphosphate</name>
        <dbReference type="ChEBI" id="CHEBI:32966"/>
        <note>allosteric activator</note>
    </ligand>
</feature>
<evidence type="ECO:0000256" key="9">
    <source>
        <dbReference type="PIRSR" id="PIRSR000102-3"/>
    </source>
</evidence>
<dbReference type="Proteomes" id="UP000004367">
    <property type="component" value="Unassembled WGS sequence"/>
</dbReference>
<comment type="subcellular location">
    <subcellularLocation>
        <location evidence="7">Cytoplasm</location>
    </subcellularLocation>
</comment>
<keyword evidence="7" id="KW-0021">Allosteric enzyme</keyword>
<dbReference type="InterPro" id="IPR015955">
    <property type="entry name" value="Lactate_DH/Glyco_Ohase_4_C"/>
</dbReference>
<evidence type="ECO:0000313" key="12">
    <source>
        <dbReference type="EMBL" id="GAB47374.1"/>
    </source>
</evidence>
<protein>
    <recommendedName>
        <fullName evidence="3 7">L-lactate dehydrogenase</fullName>
        <shortName evidence="7">L-LDH</shortName>
        <ecNumber evidence="3 7">1.1.1.27</ecNumber>
    </recommendedName>
</protein>
<evidence type="ECO:0000313" key="13">
    <source>
        <dbReference type="Proteomes" id="UP000004367"/>
    </source>
</evidence>
<dbReference type="Pfam" id="PF02866">
    <property type="entry name" value="Ldh_1_C"/>
    <property type="match status" value="1"/>
</dbReference>
<keyword evidence="7" id="KW-0597">Phosphoprotein</keyword>
<dbReference type="HAMAP" id="MF_00488">
    <property type="entry name" value="Lactate_dehydrog"/>
    <property type="match status" value="1"/>
</dbReference>
<comment type="caution">
    <text evidence="7">Lacks conserved residue(s) required for the propagation of feature annotation.</text>
</comment>
<feature type="binding site" evidence="7">
    <location>
        <position position="92"/>
    </location>
    <ligand>
        <name>substrate</name>
    </ligand>
</feature>
<evidence type="ECO:0000256" key="7">
    <source>
        <dbReference type="HAMAP-Rule" id="MF_00488"/>
    </source>
</evidence>
<comment type="catalytic activity">
    <reaction evidence="6 7">
        <text>(S)-lactate + NAD(+) = pyruvate + NADH + H(+)</text>
        <dbReference type="Rhea" id="RHEA:23444"/>
        <dbReference type="ChEBI" id="CHEBI:15361"/>
        <dbReference type="ChEBI" id="CHEBI:15378"/>
        <dbReference type="ChEBI" id="CHEBI:16651"/>
        <dbReference type="ChEBI" id="CHEBI:57540"/>
        <dbReference type="ChEBI" id="CHEBI:57945"/>
        <dbReference type="EC" id="1.1.1.27"/>
    </reaction>
</comment>
<evidence type="ECO:0000256" key="8">
    <source>
        <dbReference type="PIRSR" id="PIRSR000102-1"/>
    </source>
</evidence>
<comment type="pathway">
    <text evidence="1 7">Fermentation; pyruvate fermentation to lactate; (S)-lactate from pyruvate: step 1/1.</text>
</comment>
<dbReference type="GO" id="GO:0006089">
    <property type="term" value="P:lactate metabolic process"/>
    <property type="evidence" value="ECO:0007669"/>
    <property type="project" value="TreeGrafter"/>
</dbReference>
<dbReference type="InterPro" id="IPR011304">
    <property type="entry name" value="L-lactate_DH"/>
</dbReference>
<proteinExistence type="inferred from homology"/>
<dbReference type="InterPro" id="IPR022383">
    <property type="entry name" value="Lactate/malate_DH_C"/>
</dbReference>
<feature type="binding site" evidence="7">
    <location>
        <begin position="83"/>
        <end position="84"/>
    </location>
    <ligand>
        <name>NAD(+)</name>
        <dbReference type="ChEBI" id="CHEBI:57540"/>
    </ligand>
</feature>
<feature type="binding site" evidence="7">
    <location>
        <position position="157"/>
    </location>
    <ligand>
        <name>beta-D-fructose 1,6-bisphosphate</name>
        <dbReference type="ChEBI" id="CHEBI:32966"/>
        <note>allosteric activator</note>
    </ligand>
</feature>
<dbReference type="SUPFAM" id="SSF51735">
    <property type="entry name" value="NAD(P)-binding Rossmann-fold domains"/>
    <property type="match status" value="1"/>
</dbReference>
<dbReference type="AlphaFoldDB" id="H5UNR6"/>
<dbReference type="EC" id="1.1.1.27" evidence="3 7"/>
<dbReference type="InterPro" id="IPR018177">
    <property type="entry name" value="L-lactate_DH_AS"/>
</dbReference>
<dbReference type="SUPFAM" id="SSF56327">
    <property type="entry name" value="LDH C-terminal domain-like"/>
    <property type="match status" value="1"/>
</dbReference>
<evidence type="ECO:0000259" key="11">
    <source>
        <dbReference type="Pfam" id="PF02866"/>
    </source>
</evidence>
<feature type="domain" description="Lactate/malate dehydrogenase N-terminal" evidence="10">
    <location>
        <begin position="9"/>
        <end position="145"/>
    </location>
</feature>
<dbReference type="InterPro" id="IPR001236">
    <property type="entry name" value="Lactate/malate_DH_N"/>
</dbReference>
<evidence type="ECO:0000256" key="4">
    <source>
        <dbReference type="ARBA" id="ARBA00023002"/>
    </source>
</evidence>
<dbReference type="Gene3D" id="3.40.50.720">
    <property type="entry name" value="NAD(P)-binding Rossmann-like Domain"/>
    <property type="match status" value="1"/>
</dbReference>